<organism evidence="3 4">
    <name type="scientific">Brevibacterium yomogidense</name>
    <dbReference type="NCBI Taxonomy" id="946573"/>
    <lineage>
        <taxon>Bacteria</taxon>
        <taxon>Bacillati</taxon>
        <taxon>Actinomycetota</taxon>
        <taxon>Actinomycetes</taxon>
        <taxon>Micrococcales</taxon>
        <taxon>Brevibacteriaceae</taxon>
        <taxon>Brevibacterium</taxon>
    </lineage>
</organism>
<dbReference type="Pfam" id="PF00144">
    <property type="entry name" value="Beta-lactamase"/>
    <property type="match status" value="1"/>
</dbReference>
<dbReference type="EMBL" id="FWFF01000001">
    <property type="protein sequence ID" value="SLM88820.1"/>
    <property type="molecule type" value="Genomic_DNA"/>
</dbReference>
<keyword evidence="4" id="KW-1185">Reference proteome</keyword>
<dbReference type="Gene3D" id="3.40.710.10">
    <property type="entry name" value="DD-peptidase/beta-lactamase superfamily"/>
    <property type="match status" value="1"/>
</dbReference>
<protein>
    <submittedName>
        <fullName evidence="3">Beta-lactamase class C and other penicillin binding proteins</fullName>
    </submittedName>
</protein>
<dbReference type="RefSeq" id="WP_087003290.1">
    <property type="nucleotide sequence ID" value="NZ_FWFF01000001.1"/>
</dbReference>
<dbReference type="InterPro" id="IPR012338">
    <property type="entry name" value="Beta-lactam/transpept-like"/>
</dbReference>
<dbReference type="InterPro" id="IPR001466">
    <property type="entry name" value="Beta-lactam-related"/>
</dbReference>
<evidence type="ECO:0000259" key="2">
    <source>
        <dbReference type="Pfam" id="PF00144"/>
    </source>
</evidence>
<evidence type="ECO:0000313" key="3">
    <source>
        <dbReference type="EMBL" id="SLM88820.1"/>
    </source>
</evidence>
<dbReference type="AlphaFoldDB" id="A0A1X6WUL0"/>
<evidence type="ECO:0000313" key="4">
    <source>
        <dbReference type="Proteomes" id="UP000196581"/>
    </source>
</evidence>
<accession>A0A1X6WUL0</accession>
<feature type="domain" description="Beta-lactamase-related" evidence="2">
    <location>
        <begin position="28"/>
        <end position="325"/>
    </location>
</feature>
<gene>
    <name evidence="3" type="ORF">FM105_00910</name>
</gene>
<feature type="compositionally biased region" description="Acidic residues" evidence="1">
    <location>
        <begin position="348"/>
        <end position="357"/>
    </location>
</feature>
<dbReference type="PANTHER" id="PTHR46825:SF9">
    <property type="entry name" value="BETA-LACTAMASE-RELATED DOMAIN-CONTAINING PROTEIN"/>
    <property type="match status" value="1"/>
</dbReference>
<feature type="region of interest" description="Disordered" evidence="1">
    <location>
        <begin position="327"/>
        <end position="357"/>
    </location>
</feature>
<evidence type="ECO:0000256" key="1">
    <source>
        <dbReference type="SAM" id="MobiDB-lite"/>
    </source>
</evidence>
<reference evidence="4" key="1">
    <citation type="submission" date="2017-02" db="EMBL/GenBank/DDBJ databases">
        <authorList>
            <person name="Dridi B."/>
        </authorList>
    </citation>
    <scope>NUCLEOTIDE SEQUENCE [LARGE SCALE GENOMIC DNA]</scope>
    <source>
        <strain evidence="4">B Co 03.10</strain>
    </source>
</reference>
<dbReference type="PANTHER" id="PTHR46825">
    <property type="entry name" value="D-ALANYL-D-ALANINE-CARBOXYPEPTIDASE/ENDOPEPTIDASE AMPH"/>
    <property type="match status" value="1"/>
</dbReference>
<proteinExistence type="predicted"/>
<name>A0A1X6WUL0_9MICO</name>
<dbReference type="InterPro" id="IPR050491">
    <property type="entry name" value="AmpC-like"/>
</dbReference>
<sequence>MVALAAFTPWERGLSGTPTGDAQLAAELEPFLDSGYMRDVSAAAIEPDGTVRFTGWGADEHDQFEIGSITKTFTAALLSDAIERGELTAETTLGEVFAELEGTSVGDLTMEQLATQHTGLPKSIDAAPVTQIWKAYLRLDPYVEDLPSLLERAQDFDTDPGTYVYSNTGVALLGHAVAQAASTEYPQLVHERLLEPLGMEETIVPESPADLPSDAPAGFTNSGVRTGPWTLGAEAPSGSIRSTAHDMAIWMQAVADGDAPGADAVEPRTELEGGGSIGYAWHVTPLDGTEVTRHNGGTGGYRSYAGYSPDGRAVVVLSNTETWVDGAAGYLTTDPDGEGGPGAPPEPEAADDTTTEE</sequence>
<dbReference type="Proteomes" id="UP000196581">
    <property type="component" value="Unassembled WGS sequence"/>
</dbReference>
<dbReference type="SUPFAM" id="SSF56601">
    <property type="entry name" value="beta-lactamase/transpeptidase-like"/>
    <property type="match status" value="1"/>
</dbReference>